<sequence length="89" mass="10004">MADYEIIAVRVGTGNGRTHHIAAVKVGESLFLADQIVDWINAGTHRFWVWFQNEEINVIAKAQGSSRRYYLTITDGSFPPVALLSLPRF</sequence>
<dbReference type="EMBL" id="LT598653">
    <property type="protein sequence ID" value="SBV33435.1"/>
    <property type="molecule type" value="Genomic_DNA"/>
</dbReference>
<evidence type="ECO:0000313" key="1">
    <source>
        <dbReference type="EMBL" id="SBV33435.1"/>
    </source>
</evidence>
<name>A0A1Y5PXX0_9SPHN</name>
<evidence type="ECO:0008006" key="2">
    <source>
        <dbReference type="Google" id="ProtNLM"/>
    </source>
</evidence>
<dbReference type="KEGG" id="sphu:SPPYR_2315"/>
<dbReference type="RefSeq" id="WP_295319380.1">
    <property type="nucleotide sequence ID" value="NZ_LT598653.1"/>
</dbReference>
<protein>
    <recommendedName>
        <fullName evidence="2">DUF3892 domain-containing protein</fullName>
    </recommendedName>
</protein>
<organism evidence="1">
    <name type="scientific">uncultured Sphingopyxis sp</name>
    <dbReference type="NCBI Taxonomy" id="310581"/>
    <lineage>
        <taxon>Bacteria</taxon>
        <taxon>Pseudomonadati</taxon>
        <taxon>Pseudomonadota</taxon>
        <taxon>Alphaproteobacteria</taxon>
        <taxon>Sphingomonadales</taxon>
        <taxon>Sphingomonadaceae</taxon>
        <taxon>Sphingopyxis</taxon>
        <taxon>environmental samples</taxon>
    </lineage>
</organism>
<dbReference type="AlphaFoldDB" id="A0A1Y5PXX0"/>
<gene>
    <name evidence="1" type="ORF">SPPYR_2315</name>
</gene>
<reference evidence="1" key="1">
    <citation type="submission" date="2016-03" db="EMBL/GenBank/DDBJ databases">
        <authorList>
            <person name="Ploux O."/>
        </authorList>
    </citation>
    <scope>NUCLEOTIDE SEQUENCE</scope>
    <source>
        <strain evidence="1">UC10</strain>
    </source>
</reference>
<accession>A0A1Y5PXX0</accession>
<proteinExistence type="predicted"/>